<dbReference type="Pfam" id="PF00535">
    <property type="entry name" value="Glycos_transf_2"/>
    <property type="match status" value="1"/>
</dbReference>
<dbReference type="EMBL" id="QYUP01000149">
    <property type="protein sequence ID" value="RJG11381.1"/>
    <property type="molecule type" value="Genomic_DNA"/>
</dbReference>
<gene>
    <name evidence="3" type="ORF">D3872_19845</name>
</gene>
<dbReference type="Gene3D" id="3.90.550.10">
    <property type="entry name" value="Spore Coat Polysaccharide Biosynthesis Protein SpsA, Chain A"/>
    <property type="match status" value="1"/>
</dbReference>
<keyword evidence="4" id="KW-1185">Reference proteome</keyword>
<dbReference type="OrthoDB" id="9781367at2"/>
<evidence type="ECO:0000259" key="2">
    <source>
        <dbReference type="Pfam" id="PF00535"/>
    </source>
</evidence>
<sequence>MQTTPGSTGQDVPDVTVVVPTYGRVDLLDRCLDALLHQTLEGCRFEVIIVDDNPRRNTRQLVAVWRASAGPRGPFILYLPNHINHGPAAARNAGWRHARAPIIAFTDDDAVPAPGWLRNALDAFDKDTDAVSGKIQMPLSGTPTDYQREARRLEQAEFVAANCFCRKSILEKVEGFDERFQSGWREDNDLHFRLLKIRAAIALAPDALVIQPVRPAPWGASLFQLKKTAFDALLYKKHPQLYRQKIGATPRWDYSAIVAALLIALAGLVAGSTPVAATGAAAWCLLTAMFFVKRLRGTSRTPSHIAELVFTSALIPPLAVFWRIAGAIRFRVRFA</sequence>
<dbReference type="RefSeq" id="WP_119812435.1">
    <property type="nucleotide sequence ID" value="NZ_QYUP01000149.1"/>
</dbReference>
<feature type="domain" description="Glycosyltransferase 2-like" evidence="2">
    <location>
        <begin position="16"/>
        <end position="150"/>
    </location>
</feature>
<dbReference type="Proteomes" id="UP000284006">
    <property type="component" value="Unassembled WGS sequence"/>
</dbReference>
<dbReference type="PANTHER" id="PTHR43685">
    <property type="entry name" value="GLYCOSYLTRANSFERASE"/>
    <property type="match status" value="1"/>
</dbReference>
<protein>
    <submittedName>
        <fullName evidence="3">Glycosyltransferase</fullName>
    </submittedName>
</protein>
<keyword evidence="1" id="KW-0812">Transmembrane</keyword>
<evidence type="ECO:0000313" key="4">
    <source>
        <dbReference type="Proteomes" id="UP000284006"/>
    </source>
</evidence>
<dbReference type="SUPFAM" id="SSF53448">
    <property type="entry name" value="Nucleotide-diphospho-sugar transferases"/>
    <property type="match status" value="1"/>
</dbReference>
<name>A0A418XFZ8_9BURK</name>
<evidence type="ECO:0000256" key="1">
    <source>
        <dbReference type="SAM" id="Phobius"/>
    </source>
</evidence>
<comment type="caution">
    <text evidence="3">The sequence shown here is derived from an EMBL/GenBank/DDBJ whole genome shotgun (WGS) entry which is preliminary data.</text>
</comment>
<dbReference type="InterPro" id="IPR050834">
    <property type="entry name" value="Glycosyltransf_2"/>
</dbReference>
<reference evidence="3 4" key="1">
    <citation type="submission" date="2018-09" db="EMBL/GenBank/DDBJ databases">
        <authorList>
            <person name="Zhu H."/>
        </authorList>
    </citation>
    <scope>NUCLEOTIDE SEQUENCE [LARGE SCALE GENOMIC DNA]</scope>
    <source>
        <strain evidence="3 4">K1S02-61</strain>
    </source>
</reference>
<organism evidence="3 4">
    <name type="scientific">Massilia cavernae</name>
    <dbReference type="NCBI Taxonomy" id="2320864"/>
    <lineage>
        <taxon>Bacteria</taxon>
        <taxon>Pseudomonadati</taxon>
        <taxon>Pseudomonadota</taxon>
        <taxon>Betaproteobacteria</taxon>
        <taxon>Burkholderiales</taxon>
        <taxon>Oxalobacteraceae</taxon>
        <taxon>Telluria group</taxon>
        <taxon>Massilia</taxon>
    </lineage>
</organism>
<dbReference type="GO" id="GO:0016740">
    <property type="term" value="F:transferase activity"/>
    <property type="evidence" value="ECO:0007669"/>
    <property type="project" value="UniProtKB-KW"/>
</dbReference>
<feature type="transmembrane region" description="Helical" evidence="1">
    <location>
        <begin position="304"/>
        <end position="325"/>
    </location>
</feature>
<keyword evidence="3" id="KW-0808">Transferase</keyword>
<evidence type="ECO:0000313" key="3">
    <source>
        <dbReference type="EMBL" id="RJG11381.1"/>
    </source>
</evidence>
<dbReference type="InterPro" id="IPR029044">
    <property type="entry name" value="Nucleotide-diphossugar_trans"/>
</dbReference>
<proteinExistence type="predicted"/>
<keyword evidence="1" id="KW-1133">Transmembrane helix</keyword>
<dbReference type="InterPro" id="IPR001173">
    <property type="entry name" value="Glyco_trans_2-like"/>
</dbReference>
<dbReference type="PANTHER" id="PTHR43685:SF3">
    <property type="entry name" value="SLR2126 PROTEIN"/>
    <property type="match status" value="1"/>
</dbReference>
<keyword evidence="1" id="KW-0472">Membrane</keyword>
<accession>A0A418XFZ8</accession>
<dbReference type="AlphaFoldDB" id="A0A418XFZ8"/>